<dbReference type="GO" id="GO:0005737">
    <property type="term" value="C:cytoplasm"/>
    <property type="evidence" value="ECO:0007669"/>
    <property type="project" value="UniProtKB-SubCell"/>
</dbReference>
<accession>A0A2J6WMY6</accession>
<dbReference type="Gene3D" id="3.30.460.10">
    <property type="entry name" value="Beta Polymerase, domain 2"/>
    <property type="match status" value="1"/>
</dbReference>
<keyword evidence="2" id="KW-0810">Translation regulation</keyword>
<dbReference type="EMBL" id="PNIN01000035">
    <property type="protein sequence ID" value="PMP71764.1"/>
    <property type="molecule type" value="Genomic_DNA"/>
</dbReference>
<comment type="subcellular location">
    <subcellularLocation>
        <location evidence="2">Cytoplasm</location>
    </subcellularLocation>
</comment>
<reference evidence="3 4" key="1">
    <citation type="submission" date="2018-01" db="EMBL/GenBank/DDBJ databases">
        <title>Metagenomic assembled genomes from two thermal pools in the Uzon Caldera, Kamchatka, Russia.</title>
        <authorList>
            <person name="Wilkins L."/>
            <person name="Ettinger C."/>
        </authorList>
    </citation>
    <scope>NUCLEOTIDE SEQUENCE [LARGE SCALE GENOMIC DNA]</scope>
    <source>
        <strain evidence="3">ZAV-05</strain>
    </source>
</reference>
<dbReference type="PANTHER" id="PTHR21043">
    <property type="entry name" value="IOJAP SUPERFAMILY ORTHOLOG"/>
    <property type="match status" value="1"/>
</dbReference>
<dbReference type="GO" id="GO:0017148">
    <property type="term" value="P:negative regulation of translation"/>
    <property type="evidence" value="ECO:0007669"/>
    <property type="project" value="UniProtKB-UniRule"/>
</dbReference>
<dbReference type="AlphaFoldDB" id="A0A2J6WMY6"/>
<sequence length="111" mass="12777">MIEDVLRKIKDKLLEKMAENVVIYKIKDVSSVADYLIICTGNSDTHIKALADYAEEVCKEQNLTKLKDEGYGISRWVCIDFGSILIHIMGKQEREYYKLESIWGACEKVEV</sequence>
<comment type="subunit">
    <text evidence="2">Interacts with ribosomal protein uL14 (rplN).</text>
</comment>
<dbReference type="Proteomes" id="UP000242881">
    <property type="component" value="Unassembled WGS sequence"/>
</dbReference>
<dbReference type="InterPro" id="IPR043519">
    <property type="entry name" value="NT_sf"/>
</dbReference>
<dbReference type="RefSeq" id="WP_424605278.1">
    <property type="nucleotide sequence ID" value="NZ_JBNAVA010000003.1"/>
</dbReference>
<name>A0A2J6WMY6_9BACT</name>
<dbReference type="PANTHER" id="PTHR21043:SF0">
    <property type="entry name" value="MITOCHONDRIAL ASSEMBLY OF RIBOSOMAL LARGE SUBUNIT PROTEIN 1"/>
    <property type="match status" value="1"/>
</dbReference>
<evidence type="ECO:0000256" key="1">
    <source>
        <dbReference type="ARBA" id="ARBA00010574"/>
    </source>
</evidence>
<comment type="function">
    <text evidence="2">Functions as a ribosomal silencing factor. Interacts with ribosomal protein uL14 (rplN), blocking formation of intersubunit bridge B8. Prevents association of the 30S and 50S ribosomal subunits and the formation of functional ribosomes, thus repressing translation.</text>
</comment>
<comment type="caution">
    <text evidence="3">The sequence shown here is derived from an EMBL/GenBank/DDBJ whole genome shotgun (WGS) entry which is preliminary data.</text>
</comment>
<dbReference type="InterPro" id="IPR004394">
    <property type="entry name" value="Iojap/RsfS/C7orf30"/>
</dbReference>
<evidence type="ECO:0000313" key="3">
    <source>
        <dbReference type="EMBL" id="PMP71764.1"/>
    </source>
</evidence>
<dbReference type="NCBIfam" id="TIGR00090">
    <property type="entry name" value="rsfS_iojap_ybeB"/>
    <property type="match status" value="1"/>
</dbReference>
<proteinExistence type="inferred from homology"/>
<dbReference type="SUPFAM" id="SSF81301">
    <property type="entry name" value="Nucleotidyltransferase"/>
    <property type="match status" value="1"/>
</dbReference>
<evidence type="ECO:0000313" key="4">
    <source>
        <dbReference type="Proteomes" id="UP000242881"/>
    </source>
</evidence>
<dbReference type="GO" id="GO:0090071">
    <property type="term" value="P:negative regulation of ribosome biogenesis"/>
    <property type="evidence" value="ECO:0007669"/>
    <property type="project" value="UniProtKB-UniRule"/>
</dbReference>
<dbReference type="HAMAP" id="MF_01477">
    <property type="entry name" value="Iojap_RsfS"/>
    <property type="match status" value="1"/>
</dbReference>
<keyword evidence="2" id="KW-0963">Cytoplasm</keyword>
<dbReference type="Pfam" id="PF02410">
    <property type="entry name" value="RsfS"/>
    <property type="match status" value="1"/>
</dbReference>
<gene>
    <name evidence="2 3" type="primary">rsfS</name>
    <name evidence="3" type="ORF">C0187_03260</name>
</gene>
<keyword evidence="2" id="KW-0678">Repressor</keyword>
<dbReference type="GO" id="GO:0043023">
    <property type="term" value="F:ribosomal large subunit binding"/>
    <property type="evidence" value="ECO:0007669"/>
    <property type="project" value="TreeGrafter"/>
</dbReference>
<dbReference type="GO" id="GO:0042256">
    <property type="term" value="P:cytosolic ribosome assembly"/>
    <property type="evidence" value="ECO:0007669"/>
    <property type="project" value="UniProtKB-UniRule"/>
</dbReference>
<comment type="similarity">
    <text evidence="1 2">Belongs to the Iojap/RsfS family.</text>
</comment>
<evidence type="ECO:0000256" key="2">
    <source>
        <dbReference type="HAMAP-Rule" id="MF_01477"/>
    </source>
</evidence>
<protein>
    <recommendedName>
        <fullName evidence="2">Ribosomal silencing factor RsfS</fullName>
    </recommendedName>
</protein>
<organism evidence="3 4">
    <name type="scientific">Calditerrivibrio nitroreducens</name>
    <dbReference type="NCBI Taxonomy" id="477976"/>
    <lineage>
        <taxon>Bacteria</taxon>
        <taxon>Pseudomonadati</taxon>
        <taxon>Deferribacterota</taxon>
        <taxon>Deferribacteres</taxon>
        <taxon>Deferribacterales</taxon>
        <taxon>Calditerrivibrionaceae</taxon>
    </lineage>
</organism>